<evidence type="ECO:0000256" key="3">
    <source>
        <dbReference type="ARBA" id="ARBA00023315"/>
    </source>
</evidence>
<feature type="site" description="Important for acyl-CoA specificity" evidence="4">
    <location>
        <position position="100"/>
    </location>
</feature>
<dbReference type="Gene3D" id="3.40.50.880">
    <property type="match status" value="1"/>
</dbReference>
<feature type="active site" description="Proton acceptor" evidence="4">
    <location>
        <position position="223"/>
    </location>
</feature>
<keyword evidence="2 4" id="KW-0808">Transferase</keyword>
<dbReference type="EC" id="2.3.1.31" evidence="4"/>
<comment type="similarity">
    <text evidence="4">Belongs to the MetA family.</text>
</comment>
<comment type="catalytic activity">
    <reaction evidence="4">
        <text>L-homoserine + acetyl-CoA = O-acetyl-L-homoserine + CoA</text>
        <dbReference type="Rhea" id="RHEA:13701"/>
        <dbReference type="ChEBI" id="CHEBI:57287"/>
        <dbReference type="ChEBI" id="CHEBI:57288"/>
        <dbReference type="ChEBI" id="CHEBI:57476"/>
        <dbReference type="ChEBI" id="CHEBI:57716"/>
        <dbReference type="EC" id="2.3.1.31"/>
    </reaction>
</comment>
<dbReference type="GO" id="GO:0008899">
    <property type="term" value="F:homoserine O-succinyltransferase activity"/>
    <property type="evidence" value="ECO:0007669"/>
    <property type="project" value="UniProtKB-EC"/>
</dbReference>
<gene>
    <name evidence="4" type="primary">metAA</name>
    <name evidence="5" type="ORF">R4146_07925</name>
</gene>
<sequence>MTVNVKNGFLKASQEWVDQKLNQPLKILVLNLMPTKKQTELQFLNILNALDHDIEVTFIYPATHHFKTIDRAEVEDCYCSLNQISDHHYDGLIITGAPVEQIDFESVDYWDEFVSIKRWAQTHVGQTINECWAAQAALYDDFAIDKCLLPQKLFGIYQATAVKDDCQLSVGLEHFTNPQSRHSASLIDRKHLPNGLNIVADNPEAGPLLLHSDVKHQTYVTGHPEYLTRTLNDEYLRDIARHAQIKAPVNYYDQNHHVRNTWQSSSIRLYQNWINLIESEALNYDQTKITI</sequence>
<reference evidence="5 6" key="1">
    <citation type="submission" date="2023-10" db="EMBL/GenBank/DDBJ databases">
        <title>Nicoliella lavandulae sp. nov. isolated from Lavandula angustifolia flowers.</title>
        <authorList>
            <person name="Alcantara C."/>
            <person name="Zuniga M."/>
            <person name="Landete J.M."/>
            <person name="Monedero V."/>
        </authorList>
    </citation>
    <scope>NUCLEOTIDE SEQUENCE [LARGE SCALE GENOMIC DNA]</scope>
    <source>
        <strain evidence="5 6">Es01</strain>
    </source>
</reference>
<comment type="pathway">
    <text evidence="4">Amino-acid biosynthesis; L-methionine biosynthesis via de novo pathway; O-acetyl-L-homoserine from L-homoserine: step 1/1.</text>
</comment>
<organism evidence="5 6">
    <name type="scientific">Nicoliella lavandulae</name>
    <dbReference type="NCBI Taxonomy" id="3082954"/>
    <lineage>
        <taxon>Bacteria</taxon>
        <taxon>Bacillati</taxon>
        <taxon>Bacillota</taxon>
        <taxon>Bacilli</taxon>
        <taxon>Lactobacillales</taxon>
        <taxon>Lactobacillaceae</taxon>
        <taxon>Nicoliella</taxon>
    </lineage>
</organism>
<dbReference type="EMBL" id="JAWMWH010000003">
    <property type="protein sequence ID" value="MEJ6401069.1"/>
    <property type="molecule type" value="Genomic_DNA"/>
</dbReference>
<comment type="caution">
    <text evidence="4">Lacks conserved residue(s) required for the propagation of feature annotation.</text>
</comment>
<dbReference type="Pfam" id="PF04204">
    <property type="entry name" value="HTS"/>
    <property type="match status" value="1"/>
</dbReference>
<dbReference type="PANTHER" id="PTHR20919">
    <property type="entry name" value="HOMOSERINE O-SUCCINYLTRANSFERASE"/>
    <property type="match status" value="1"/>
</dbReference>
<keyword evidence="6" id="KW-1185">Reference proteome</keyword>
<dbReference type="Proteomes" id="UP001370590">
    <property type="component" value="Unassembled WGS sequence"/>
</dbReference>
<protein>
    <recommendedName>
        <fullName evidence="4">Homoserine O-acetyltransferase</fullName>
        <shortName evidence="4">HAT</shortName>
        <ecNumber evidence="4">2.3.1.31</ecNumber>
    </recommendedName>
    <alternativeName>
        <fullName evidence="4">Homoserine transacetylase</fullName>
        <shortName evidence="4">HTA</shortName>
    </alternativeName>
</protein>
<dbReference type="PANTHER" id="PTHR20919:SF0">
    <property type="entry name" value="HOMOSERINE O-SUCCINYLTRANSFERASE"/>
    <property type="match status" value="1"/>
</dbReference>
<keyword evidence="1 4" id="KW-0028">Amino-acid biosynthesis</keyword>
<evidence type="ECO:0000256" key="4">
    <source>
        <dbReference type="HAMAP-Rule" id="MF_00295"/>
    </source>
</evidence>
<evidence type="ECO:0000256" key="1">
    <source>
        <dbReference type="ARBA" id="ARBA00022605"/>
    </source>
</evidence>
<accession>A0ABU8SMG2</accession>
<feature type="binding site" evidence="4">
    <location>
        <position position="180"/>
    </location>
    <ligand>
        <name>substrate</name>
    </ligand>
</feature>
<comment type="function">
    <text evidence="4">Transfers an acetyl group from acetyl-CoA to L-homoserine, forming acetyl-L-homoserine.</text>
</comment>
<feature type="binding site" evidence="4">
    <location>
        <position position="237"/>
    </location>
    <ligand>
        <name>substrate</name>
    </ligand>
</feature>
<comment type="caution">
    <text evidence="5">The sequence shown here is derived from an EMBL/GenBank/DDBJ whole genome shotgun (WGS) entry which is preliminary data.</text>
</comment>
<dbReference type="SUPFAM" id="SSF52317">
    <property type="entry name" value="Class I glutamine amidotransferase-like"/>
    <property type="match status" value="1"/>
</dbReference>
<keyword evidence="4" id="KW-0963">Cytoplasm</keyword>
<dbReference type="PIRSF" id="PIRSF000450">
    <property type="entry name" value="H_ser_succinyltr"/>
    <property type="match status" value="1"/>
</dbReference>
<proteinExistence type="inferred from homology"/>
<evidence type="ECO:0000256" key="2">
    <source>
        <dbReference type="ARBA" id="ARBA00022679"/>
    </source>
</evidence>
<feature type="active site" evidence="4">
    <location>
        <position position="225"/>
    </location>
</feature>
<dbReference type="HAMAP" id="MF_00295">
    <property type="entry name" value="MetA_acyltransf"/>
    <property type="match status" value="1"/>
</dbReference>
<feature type="binding site" evidence="4">
    <location>
        <position position="152"/>
    </location>
    <ligand>
        <name>substrate</name>
    </ligand>
</feature>
<keyword evidence="4" id="KW-0486">Methionine biosynthesis</keyword>
<name>A0ABU8SMG2_9LACO</name>
<keyword evidence="3 4" id="KW-0012">Acyltransferase</keyword>
<dbReference type="RefSeq" id="WP_339960917.1">
    <property type="nucleotide sequence ID" value="NZ_JAWMWH010000003.1"/>
</dbReference>
<feature type="site" description="Important for substrate specificity" evidence="4">
    <location>
        <position position="180"/>
    </location>
</feature>
<comment type="subcellular location">
    <subcellularLocation>
        <location evidence="4">Cytoplasm</location>
    </subcellularLocation>
</comment>
<evidence type="ECO:0000313" key="5">
    <source>
        <dbReference type="EMBL" id="MEJ6401069.1"/>
    </source>
</evidence>
<dbReference type="InterPro" id="IPR033752">
    <property type="entry name" value="MetA_family"/>
</dbReference>
<evidence type="ECO:0000313" key="6">
    <source>
        <dbReference type="Proteomes" id="UP001370590"/>
    </source>
</evidence>
<dbReference type="InterPro" id="IPR029062">
    <property type="entry name" value="Class_I_gatase-like"/>
</dbReference>
<feature type="active site" description="Acyl-thioester intermediate" evidence="4">
    <location>
        <position position="131"/>
    </location>
</feature>